<dbReference type="EMBL" id="AWWV01011053">
    <property type="protein sequence ID" value="OMO74929.1"/>
    <property type="molecule type" value="Genomic_DNA"/>
</dbReference>
<comment type="subcellular location">
    <subcellularLocation>
        <location evidence="1">Membrane</location>
    </subcellularLocation>
</comment>
<dbReference type="InterPro" id="IPR044839">
    <property type="entry name" value="NDR1-like"/>
</dbReference>
<feature type="region of interest" description="Disordered" evidence="3">
    <location>
        <begin position="23"/>
        <end position="44"/>
    </location>
</feature>
<comment type="caution">
    <text evidence="5">The sequence shown here is derived from an EMBL/GenBank/DDBJ whole genome shotgun (WGS) entry which is preliminary data.</text>
</comment>
<keyword evidence="6" id="KW-1185">Reference proteome</keyword>
<name>A0A1R3HX41_COCAP</name>
<keyword evidence="2 4" id="KW-0472">Membrane</keyword>
<keyword evidence="4" id="KW-0812">Transmembrane</keyword>
<sequence length="249" mass="27532">MEGRNRSSESCVIGIPVDTFSVDMREQQQQPPPPPPPRPRPRPHHQLPNCDCYYVIIYALLAILTIAGIAIPVYGILGLINDGNNPKFGLNSLSVSNLSISGSKISGIWDVEFLAKNPDFLYTHNYPHPTLAIYYQNQPLLVEEYLPRIRIPKKKTISYGVNALAMAIQNKGTVADAIANQWSQQKVVAFTVRLQATSSPSDENGLNVNVVCARIKIGFSSSSQGTLLQESSANTHRQAFTRCSNDYYV</sequence>
<keyword evidence="4" id="KW-1133">Transmembrane helix</keyword>
<dbReference type="PANTHER" id="PTHR31234:SF2">
    <property type="entry name" value="OS05G0199100 PROTEIN"/>
    <property type="match status" value="1"/>
</dbReference>
<evidence type="ECO:0000313" key="6">
    <source>
        <dbReference type="Proteomes" id="UP000188268"/>
    </source>
</evidence>
<organism evidence="5 6">
    <name type="scientific">Corchorus capsularis</name>
    <name type="common">Jute</name>
    <dbReference type="NCBI Taxonomy" id="210143"/>
    <lineage>
        <taxon>Eukaryota</taxon>
        <taxon>Viridiplantae</taxon>
        <taxon>Streptophyta</taxon>
        <taxon>Embryophyta</taxon>
        <taxon>Tracheophyta</taxon>
        <taxon>Spermatophyta</taxon>
        <taxon>Magnoliopsida</taxon>
        <taxon>eudicotyledons</taxon>
        <taxon>Gunneridae</taxon>
        <taxon>Pentapetalae</taxon>
        <taxon>rosids</taxon>
        <taxon>malvids</taxon>
        <taxon>Malvales</taxon>
        <taxon>Malvaceae</taxon>
        <taxon>Grewioideae</taxon>
        <taxon>Apeibeae</taxon>
        <taxon>Corchorus</taxon>
    </lineage>
</organism>
<reference evidence="5 6" key="1">
    <citation type="submission" date="2013-09" db="EMBL/GenBank/DDBJ databases">
        <title>Corchorus capsularis genome sequencing.</title>
        <authorList>
            <person name="Alam M."/>
            <person name="Haque M.S."/>
            <person name="Islam M.S."/>
            <person name="Emdad E.M."/>
            <person name="Islam M.M."/>
            <person name="Ahmed B."/>
            <person name="Halim A."/>
            <person name="Hossen Q.M.M."/>
            <person name="Hossain M.Z."/>
            <person name="Ahmed R."/>
            <person name="Khan M.M."/>
            <person name="Islam R."/>
            <person name="Rashid M.M."/>
            <person name="Khan S.A."/>
            <person name="Rahman M.S."/>
            <person name="Alam M."/>
        </authorList>
    </citation>
    <scope>NUCLEOTIDE SEQUENCE [LARGE SCALE GENOMIC DNA]</scope>
    <source>
        <strain evidence="6">cv. CVL-1</strain>
        <tissue evidence="5">Whole seedling</tissue>
    </source>
</reference>
<evidence type="ECO:0008006" key="7">
    <source>
        <dbReference type="Google" id="ProtNLM"/>
    </source>
</evidence>
<accession>A0A1R3HX41</accession>
<feature type="transmembrane region" description="Helical" evidence="4">
    <location>
        <begin position="52"/>
        <end position="77"/>
    </location>
</feature>
<dbReference type="Proteomes" id="UP000188268">
    <property type="component" value="Unassembled WGS sequence"/>
</dbReference>
<evidence type="ECO:0000256" key="2">
    <source>
        <dbReference type="ARBA" id="ARBA00023136"/>
    </source>
</evidence>
<protein>
    <recommendedName>
        <fullName evidence="7">Late embryogenesis abundant protein, LEA-14</fullName>
    </recommendedName>
</protein>
<dbReference type="AlphaFoldDB" id="A0A1R3HX41"/>
<evidence type="ECO:0000256" key="4">
    <source>
        <dbReference type="SAM" id="Phobius"/>
    </source>
</evidence>
<gene>
    <name evidence="5" type="ORF">CCACVL1_16411</name>
</gene>
<evidence type="ECO:0000313" key="5">
    <source>
        <dbReference type="EMBL" id="OMO74929.1"/>
    </source>
</evidence>
<dbReference type="GO" id="GO:0098542">
    <property type="term" value="P:defense response to other organism"/>
    <property type="evidence" value="ECO:0007669"/>
    <property type="project" value="InterPro"/>
</dbReference>
<dbReference type="PANTHER" id="PTHR31234">
    <property type="entry name" value="LATE EMBRYOGENESIS ABUNDANT (LEA) HYDROXYPROLINE-RICH GLYCOPROTEIN FAMILY"/>
    <property type="match status" value="1"/>
</dbReference>
<proteinExistence type="predicted"/>
<dbReference type="Gramene" id="OMO74929">
    <property type="protein sequence ID" value="OMO74929"/>
    <property type="gene ID" value="CCACVL1_16411"/>
</dbReference>
<evidence type="ECO:0000256" key="1">
    <source>
        <dbReference type="ARBA" id="ARBA00004370"/>
    </source>
</evidence>
<evidence type="ECO:0000256" key="3">
    <source>
        <dbReference type="SAM" id="MobiDB-lite"/>
    </source>
</evidence>
<dbReference type="GO" id="GO:0005886">
    <property type="term" value="C:plasma membrane"/>
    <property type="evidence" value="ECO:0007669"/>
    <property type="project" value="TreeGrafter"/>
</dbReference>